<dbReference type="GO" id="GO:0071555">
    <property type="term" value="P:cell wall organization"/>
    <property type="evidence" value="ECO:0007669"/>
    <property type="project" value="TreeGrafter"/>
</dbReference>
<dbReference type="PANTHER" id="PTHR30627:SF1">
    <property type="entry name" value="PEPTIDOGLYCAN D,D-TRANSPEPTIDASE FTSI"/>
    <property type="match status" value="1"/>
</dbReference>
<dbReference type="GO" id="GO:0016757">
    <property type="term" value="F:glycosyltransferase activity"/>
    <property type="evidence" value="ECO:0007669"/>
    <property type="project" value="UniProtKB-KW"/>
</dbReference>
<keyword evidence="2" id="KW-0378">Hydrolase</keyword>
<dbReference type="InterPro" id="IPR005311">
    <property type="entry name" value="PBP_dimer"/>
</dbReference>
<feature type="region of interest" description="Disordered" evidence="4">
    <location>
        <begin position="581"/>
        <end position="610"/>
    </location>
</feature>
<proteinExistence type="predicted"/>
<keyword evidence="5" id="KW-0812">Transmembrane</keyword>
<feature type="compositionally biased region" description="Basic and acidic residues" evidence="4">
    <location>
        <begin position="581"/>
        <end position="595"/>
    </location>
</feature>
<keyword evidence="7" id="KW-0808">Transferase</keyword>
<dbReference type="InterPro" id="IPR036138">
    <property type="entry name" value="PBP_dimer_sf"/>
</dbReference>
<feature type="compositionally biased region" description="Polar residues" evidence="4">
    <location>
        <begin position="641"/>
        <end position="653"/>
    </location>
</feature>
<keyword evidence="2" id="KW-0121">Carboxypeptidase</keyword>
<dbReference type="CDD" id="cd06575">
    <property type="entry name" value="PASTA_Pbp2x-like_2"/>
    <property type="match status" value="1"/>
</dbReference>
<evidence type="ECO:0000256" key="3">
    <source>
        <dbReference type="ARBA" id="ARBA00023136"/>
    </source>
</evidence>
<dbReference type="InterPro" id="IPR050515">
    <property type="entry name" value="Beta-lactam/transpept"/>
</dbReference>
<dbReference type="InterPro" id="IPR012338">
    <property type="entry name" value="Beta-lactam/transpept-like"/>
</dbReference>
<name>A0A2U3K874_9BACT</name>
<feature type="region of interest" description="Disordered" evidence="4">
    <location>
        <begin position="640"/>
        <end position="666"/>
    </location>
</feature>
<dbReference type="EMBL" id="OMOD01000050">
    <property type="protein sequence ID" value="SPF35757.1"/>
    <property type="molecule type" value="Genomic_DNA"/>
</dbReference>
<keyword evidence="3 5" id="KW-0472">Membrane</keyword>
<dbReference type="Pfam" id="PF00905">
    <property type="entry name" value="Transpeptidase"/>
    <property type="match status" value="1"/>
</dbReference>
<dbReference type="SUPFAM" id="SSF56519">
    <property type="entry name" value="Penicillin binding protein dimerisation domain"/>
    <property type="match status" value="1"/>
</dbReference>
<dbReference type="Pfam" id="PF03793">
    <property type="entry name" value="PASTA"/>
    <property type="match status" value="1"/>
</dbReference>
<evidence type="ECO:0000313" key="8">
    <source>
        <dbReference type="Proteomes" id="UP000238701"/>
    </source>
</evidence>
<dbReference type="SMART" id="SM00740">
    <property type="entry name" value="PASTA"/>
    <property type="match status" value="1"/>
</dbReference>
<dbReference type="SUPFAM" id="SSF54184">
    <property type="entry name" value="Penicillin-binding protein 2x (pbp-2x), c-terminal domain"/>
    <property type="match status" value="1"/>
</dbReference>
<evidence type="ECO:0000256" key="4">
    <source>
        <dbReference type="SAM" id="MobiDB-lite"/>
    </source>
</evidence>
<dbReference type="EC" id="2.4.1.129" evidence="7"/>
<organism evidence="7 8">
    <name type="scientific">Candidatus Sulfotelmatobacter kueseliae</name>
    <dbReference type="NCBI Taxonomy" id="2042962"/>
    <lineage>
        <taxon>Bacteria</taxon>
        <taxon>Pseudomonadati</taxon>
        <taxon>Acidobacteriota</taxon>
        <taxon>Terriglobia</taxon>
        <taxon>Terriglobales</taxon>
        <taxon>Candidatus Korobacteraceae</taxon>
        <taxon>Candidatus Sulfotelmatobacter</taxon>
    </lineage>
</organism>
<dbReference type="PANTHER" id="PTHR30627">
    <property type="entry name" value="PEPTIDOGLYCAN D,D-TRANSPEPTIDASE"/>
    <property type="match status" value="1"/>
</dbReference>
<dbReference type="Gene3D" id="3.90.1310.10">
    <property type="entry name" value="Penicillin-binding protein 2a (Domain 2)"/>
    <property type="match status" value="1"/>
</dbReference>
<keyword evidence="7" id="KW-0328">Glycosyltransferase</keyword>
<dbReference type="InterPro" id="IPR005543">
    <property type="entry name" value="PASTA_dom"/>
</dbReference>
<sequence length="738" mass="78865">MATAESTRGKNHRLYLLGAVLLLWCFAICARLVYLQVFSYGKFVAQAAHQQQRAIPLTAKRGVIYDRAGRELAMSVLVDSAFAVPNEVKDLPTAVSLITRITGEDRNVVLADCQAHKTFCWVARKADDETIERIKSLNLQGIHFQQEPKRFYPARDLAAQVLGSVGMEDSGQSGIEHEFDEQLRGRPGKMYITVDAHKEWFSDVETQPEPGQNLLLTIDKNIQYIAEKELDQAIHDTQAIAGTVIVENPHTGEILALANRPTFNPNLRKQITPAALTNRAVSYVYEPGSTFKLVTVSAALEEKLTNPDEVFDCQMGSIVYNGMRIRDSKPHGLLPVWGVLAESSDVGSIKIALRLGEDRYYKYIRAFGFGQPTGIELPGETRGLTKPPSRWSKVSIAAISIGQEIGISPIQLAGLVSTFANDGVWVAPRIVAGAVQPQGMPQTVAFHPAAGRRVISSFTAAEMRSMMEKVVIDAHGTGRRAILEGYSSAGKTGTGQKVDSATGAYSKTKYVGSFGGFAPVNNPQIVVAVILDSAVGPHQGGQVAAPVFRRIAQQVLEYLHVPHDLPLGPQHQLLLAQAKMKDKDLEEGTPDHPGEPLETAEVNGEASDMAKPQSVARVAWALLPANAGGDGGVVPAAMRESVSTSASTGSANADQPKPPDAATAPAALPSTGTVVLDVEQGGIVVPSFVGKTVRGAVEAAQDAGLELEIVGSGVARQQSPTAGAHVPAGSRVTVQFGR</sequence>
<accession>A0A2U3K874</accession>
<comment type="subcellular location">
    <subcellularLocation>
        <location evidence="1">Membrane</location>
    </subcellularLocation>
</comment>
<dbReference type="GO" id="GO:0004180">
    <property type="term" value="F:carboxypeptidase activity"/>
    <property type="evidence" value="ECO:0007669"/>
    <property type="project" value="UniProtKB-KW"/>
</dbReference>
<dbReference type="Gene3D" id="3.30.10.20">
    <property type="match status" value="1"/>
</dbReference>
<dbReference type="Gene3D" id="1.10.150.770">
    <property type="match status" value="1"/>
</dbReference>
<dbReference type="InterPro" id="IPR001460">
    <property type="entry name" value="PCN-bd_Tpept"/>
</dbReference>
<dbReference type="Gene3D" id="3.30.450.330">
    <property type="match status" value="1"/>
</dbReference>
<evidence type="ECO:0000256" key="1">
    <source>
        <dbReference type="ARBA" id="ARBA00004370"/>
    </source>
</evidence>
<keyword evidence="2" id="KW-0645">Protease</keyword>
<keyword evidence="5" id="KW-1133">Transmembrane helix</keyword>
<dbReference type="AlphaFoldDB" id="A0A2U3K874"/>
<dbReference type="OrthoDB" id="9770103at2"/>
<evidence type="ECO:0000256" key="2">
    <source>
        <dbReference type="ARBA" id="ARBA00022645"/>
    </source>
</evidence>
<protein>
    <submittedName>
        <fullName evidence="7">Peptidoglycan synthetase FtsI</fullName>
        <ecNumber evidence="7">2.4.1.129</ecNumber>
    </submittedName>
</protein>
<feature type="domain" description="PASTA" evidence="6">
    <location>
        <begin position="677"/>
        <end position="738"/>
    </location>
</feature>
<reference evidence="8" key="1">
    <citation type="submission" date="2018-02" db="EMBL/GenBank/DDBJ databases">
        <authorList>
            <person name="Hausmann B."/>
        </authorList>
    </citation>
    <scope>NUCLEOTIDE SEQUENCE [LARGE SCALE GENOMIC DNA]</scope>
    <source>
        <strain evidence="8">Peat soil MAG SbA1</strain>
    </source>
</reference>
<evidence type="ECO:0000313" key="7">
    <source>
        <dbReference type="EMBL" id="SPF35757.1"/>
    </source>
</evidence>
<dbReference type="PROSITE" id="PS51178">
    <property type="entry name" value="PASTA"/>
    <property type="match status" value="1"/>
</dbReference>
<dbReference type="Pfam" id="PF03717">
    <property type="entry name" value="PBP_dimer"/>
    <property type="match status" value="1"/>
</dbReference>
<dbReference type="GO" id="GO:0008658">
    <property type="term" value="F:penicillin binding"/>
    <property type="evidence" value="ECO:0007669"/>
    <property type="project" value="InterPro"/>
</dbReference>
<evidence type="ECO:0000256" key="5">
    <source>
        <dbReference type="SAM" id="Phobius"/>
    </source>
</evidence>
<dbReference type="GO" id="GO:0005886">
    <property type="term" value="C:plasma membrane"/>
    <property type="evidence" value="ECO:0007669"/>
    <property type="project" value="TreeGrafter"/>
</dbReference>
<dbReference type="Gene3D" id="3.40.710.10">
    <property type="entry name" value="DD-peptidase/beta-lactamase superfamily"/>
    <property type="match status" value="1"/>
</dbReference>
<gene>
    <name evidence="7" type="ORF">SBA1_1430016</name>
</gene>
<evidence type="ECO:0000259" key="6">
    <source>
        <dbReference type="PROSITE" id="PS51178"/>
    </source>
</evidence>
<dbReference type="Proteomes" id="UP000238701">
    <property type="component" value="Unassembled WGS sequence"/>
</dbReference>
<feature type="transmembrane region" description="Helical" evidence="5">
    <location>
        <begin position="14"/>
        <end position="34"/>
    </location>
</feature>
<dbReference type="SUPFAM" id="SSF56601">
    <property type="entry name" value="beta-lactamase/transpeptidase-like"/>
    <property type="match status" value="1"/>
</dbReference>